<dbReference type="OrthoDB" id="3541231at2759"/>
<protein>
    <submittedName>
        <fullName evidence="1">Uncharacterized protein</fullName>
    </submittedName>
</protein>
<sequence length="223" mass="26235">MEPEIISVEFRRRVRESPTKLLQVPGRTHAGIQMRFKYTIISRRIDLNGNRIPHSTIRSVCRESRAEYSTVRSAALHIAPRGHKLYFNPYTDILYFSDLSSIYAHHMRQRYRRTMPMVKGLDQATKLAFDPVADDERMEELGEEIMRHYETRIAEIQQSWARNGQSYKLDHGWDVARNEEGDRLWEEMKFRNIRRSDALGRVNGAFQDENATILRLPLTQADL</sequence>
<organism evidence="1 2">
    <name type="scientific">Hyaloscypha hepaticicola</name>
    <dbReference type="NCBI Taxonomy" id="2082293"/>
    <lineage>
        <taxon>Eukaryota</taxon>
        <taxon>Fungi</taxon>
        <taxon>Dikarya</taxon>
        <taxon>Ascomycota</taxon>
        <taxon>Pezizomycotina</taxon>
        <taxon>Leotiomycetes</taxon>
        <taxon>Helotiales</taxon>
        <taxon>Hyaloscyphaceae</taxon>
        <taxon>Hyaloscypha</taxon>
    </lineage>
</organism>
<name>A0A2J6PDG5_9HELO</name>
<gene>
    <name evidence="1" type="ORF">NA56DRAFT_713525</name>
</gene>
<evidence type="ECO:0000313" key="2">
    <source>
        <dbReference type="Proteomes" id="UP000235672"/>
    </source>
</evidence>
<reference evidence="1 2" key="1">
    <citation type="submission" date="2016-05" db="EMBL/GenBank/DDBJ databases">
        <title>A degradative enzymes factory behind the ericoid mycorrhizal symbiosis.</title>
        <authorList>
            <consortium name="DOE Joint Genome Institute"/>
            <person name="Martino E."/>
            <person name="Morin E."/>
            <person name="Grelet G."/>
            <person name="Kuo A."/>
            <person name="Kohler A."/>
            <person name="Daghino S."/>
            <person name="Barry K."/>
            <person name="Choi C."/>
            <person name="Cichocki N."/>
            <person name="Clum A."/>
            <person name="Copeland A."/>
            <person name="Hainaut M."/>
            <person name="Haridas S."/>
            <person name="Labutti K."/>
            <person name="Lindquist E."/>
            <person name="Lipzen A."/>
            <person name="Khouja H.-R."/>
            <person name="Murat C."/>
            <person name="Ohm R."/>
            <person name="Olson A."/>
            <person name="Spatafora J."/>
            <person name="Veneault-Fourrey C."/>
            <person name="Henrissat B."/>
            <person name="Grigoriev I."/>
            <person name="Martin F."/>
            <person name="Perotto S."/>
        </authorList>
    </citation>
    <scope>NUCLEOTIDE SEQUENCE [LARGE SCALE GENOMIC DNA]</scope>
    <source>
        <strain evidence="1 2">UAMH 7357</strain>
    </source>
</reference>
<proteinExistence type="predicted"/>
<evidence type="ECO:0000313" key="1">
    <source>
        <dbReference type="EMBL" id="PMD12082.1"/>
    </source>
</evidence>
<dbReference type="EMBL" id="KZ613567">
    <property type="protein sequence ID" value="PMD12082.1"/>
    <property type="molecule type" value="Genomic_DNA"/>
</dbReference>
<dbReference type="AlphaFoldDB" id="A0A2J6PDG5"/>
<accession>A0A2J6PDG5</accession>
<dbReference type="Proteomes" id="UP000235672">
    <property type="component" value="Unassembled WGS sequence"/>
</dbReference>
<keyword evidence="2" id="KW-1185">Reference proteome</keyword>